<reference evidence="2" key="1">
    <citation type="submission" date="2018-06" db="EMBL/GenBank/DDBJ databases">
        <authorList>
            <person name="Cea G.-C."/>
            <person name="William W."/>
        </authorList>
    </citation>
    <scope>NUCLEOTIDE SEQUENCE [LARGE SCALE GENOMIC DNA]</scope>
    <source>
        <strain evidence="2">DB21MT-2</strain>
    </source>
</reference>
<protein>
    <submittedName>
        <fullName evidence="1">Uncharacterized protein</fullName>
    </submittedName>
</protein>
<proteinExistence type="predicted"/>
<evidence type="ECO:0000313" key="2">
    <source>
        <dbReference type="Proteomes" id="UP000250123"/>
    </source>
</evidence>
<dbReference type="EMBL" id="LS483452">
    <property type="protein sequence ID" value="SQH74363.1"/>
    <property type="molecule type" value="Genomic_DNA"/>
</dbReference>
<evidence type="ECO:0000313" key="1">
    <source>
        <dbReference type="EMBL" id="SQH74363.1"/>
    </source>
</evidence>
<accession>A0A330LZ37</accession>
<organism evidence="1 2">
    <name type="scientific">Shewanella benthica</name>
    <dbReference type="NCBI Taxonomy" id="43661"/>
    <lineage>
        <taxon>Bacteria</taxon>
        <taxon>Pseudomonadati</taxon>
        <taxon>Pseudomonadota</taxon>
        <taxon>Gammaproteobacteria</taxon>
        <taxon>Alteromonadales</taxon>
        <taxon>Shewanellaceae</taxon>
        <taxon>Shewanella</taxon>
    </lineage>
</organism>
<dbReference type="AlphaFoldDB" id="A0A330LZ37"/>
<dbReference type="Proteomes" id="UP000250123">
    <property type="component" value="Chromosome SHEWBE"/>
</dbReference>
<sequence length="60" mass="6954">MFRYSFSLSLTRGSERFKEDVVHANKKQAERFHPTRSDGGYRDFRDSGFYGCSQLNGQQG</sequence>
<name>A0A330LZ37_9GAMM</name>
<gene>
    <name evidence="1" type="ORF">SHEWBE_0374</name>
</gene>
<dbReference type="KEGG" id="sbk:SHEWBE_0374"/>